<evidence type="ECO:0008006" key="4">
    <source>
        <dbReference type="Google" id="ProtNLM"/>
    </source>
</evidence>
<dbReference type="AlphaFoldDB" id="A0A1I4SG04"/>
<comment type="caution">
    <text evidence="2">The sequence shown here is derived from an EMBL/GenBank/DDBJ whole genome shotgun (WGS) entry which is preliminary data.</text>
</comment>
<sequence>MIDTGLRWFAATLCIAGLTHISAVLLAPSHSRDLAFTGIAFGGGEGGLARVDGSNTSADLDPAFLNAVCRFDAETGPVRLTGVMPGTYWSIAAMSDDGRILSTLSREDLRGTDLDLLVGRTATLDAARQSAGIASVDVMSLPADSGFVLVRLFAGGLDDRSLAEEAFEGLQCRPALAN</sequence>
<dbReference type="EMBL" id="PJNW01000009">
    <property type="protein sequence ID" value="PKR88936.1"/>
    <property type="molecule type" value="Genomic_DNA"/>
</dbReference>
<dbReference type="Proteomes" id="UP000233491">
    <property type="component" value="Unassembled WGS sequence"/>
</dbReference>
<keyword evidence="1" id="KW-1133">Transmembrane helix</keyword>
<evidence type="ECO:0000313" key="2">
    <source>
        <dbReference type="EMBL" id="PKR88936.1"/>
    </source>
</evidence>
<organism evidence="2 3">
    <name type="scientific">Pleomorphomonas diazotrophica</name>
    <dbReference type="NCBI Taxonomy" id="1166257"/>
    <lineage>
        <taxon>Bacteria</taxon>
        <taxon>Pseudomonadati</taxon>
        <taxon>Pseudomonadota</taxon>
        <taxon>Alphaproteobacteria</taxon>
        <taxon>Hyphomicrobiales</taxon>
        <taxon>Pleomorphomonadaceae</taxon>
        <taxon>Pleomorphomonas</taxon>
    </lineage>
</organism>
<keyword evidence="1" id="KW-0472">Membrane</keyword>
<keyword evidence="1" id="KW-0812">Transmembrane</keyword>
<feature type="transmembrane region" description="Helical" evidence="1">
    <location>
        <begin position="6"/>
        <end position="27"/>
    </location>
</feature>
<evidence type="ECO:0000256" key="1">
    <source>
        <dbReference type="SAM" id="Phobius"/>
    </source>
</evidence>
<gene>
    <name evidence="2" type="ORF">CXZ10_12530</name>
</gene>
<dbReference type="RefSeq" id="WP_101289681.1">
    <property type="nucleotide sequence ID" value="NZ_FOUQ01000003.1"/>
</dbReference>
<accession>A0A1I4SG04</accession>
<proteinExistence type="predicted"/>
<evidence type="ECO:0000313" key="3">
    <source>
        <dbReference type="Proteomes" id="UP000233491"/>
    </source>
</evidence>
<name>A0A1I4SG04_9HYPH</name>
<reference evidence="2 3" key="1">
    <citation type="submission" date="2017-12" db="EMBL/GenBank/DDBJ databases">
        <title>Anaerobic carbon monoxide metabolism by Pleomorphomonas carboxyditropha sp. nov., a new mesophilic hydrogenogenic carboxidotroph.</title>
        <authorList>
            <person name="Esquivel-Elizondo S."/>
            <person name="Krajmalnik-Brown R."/>
        </authorList>
    </citation>
    <scope>NUCLEOTIDE SEQUENCE [LARGE SCALE GENOMIC DNA]</scope>
    <source>
        <strain evidence="2 3">R5-392</strain>
    </source>
</reference>
<keyword evidence="3" id="KW-1185">Reference proteome</keyword>
<dbReference type="OrthoDB" id="1346484at2"/>
<protein>
    <recommendedName>
        <fullName evidence="4">DUF1254 domain-containing protein</fullName>
    </recommendedName>
</protein>